<comment type="caution">
    <text evidence="2">The sequence shown here is derived from an EMBL/GenBank/DDBJ whole genome shotgun (WGS) entry which is preliminary data.</text>
</comment>
<dbReference type="RefSeq" id="WP_181552868.1">
    <property type="nucleotide sequence ID" value="NZ_JACDUS010000023.1"/>
</dbReference>
<keyword evidence="1" id="KW-0732">Signal</keyword>
<sequence length="550" mass="62367">MQYCKAGVLILMVQVLFLSQNPATAVQQHPTNENEHPTIIENLIQKAADHPDPYLEKLFAGLLTAADEDLRATSYLLMVLQTNAGHMLARYANEAVLDWLMKEPEKGASEPTLAPLLIRFCDPLPEKRFKSKNIHYDLPDKRRKGSVLMAGLALGDPAAVELIRRYLRSSDPEKVNFAKSLLLSSEYSDISGIPLELFQMALACDGRRRPVEAYLKQLFITEPPDIQKQLNQVFSEFPKTGSRLNYIAGTNNILGSPTLPGLLCQSLQVNKEAFLNWAYENGYSSYDYRIASVLAHAPSPDPYFNMLIENISIDDKYRKCLLLIATGLDRPGFDAFVKFPAKGQKFYHGNLNFLYTLRCGTRETRQKYFDSLDENPDFLIDRSFLKASVAENGKDVRNEIQKCIDSMKKDDTSSRRRHDDSKDKNFRLCLSHLRSEQLLDLKWQAFQQLTRSTGDAKTRYMLTRDLKGNIPYSTISKVIKEKMKSDNAGTSLPELKLISDDDLRLHKNNLEKRIGHFGKPAALLSTRLRKAGIEKNDSSGKCRDGFVNKI</sequence>
<dbReference type="Proteomes" id="UP000525298">
    <property type="component" value="Unassembled WGS sequence"/>
</dbReference>
<dbReference type="AlphaFoldDB" id="A0A7W0CCJ3"/>
<reference evidence="2 3" key="1">
    <citation type="submission" date="2020-07" db="EMBL/GenBank/DDBJ databases">
        <title>Genomic Encyclopedia of Type Strains, Phase IV (KMG-IV): sequencing the most valuable type-strain genomes for metagenomic binning, comparative biology and taxonomic classification.</title>
        <authorList>
            <person name="Goeker M."/>
        </authorList>
    </citation>
    <scope>NUCLEOTIDE SEQUENCE [LARGE SCALE GENOMIC DNA]</scope>
    <source>
        <strain evidence="2 3">DSM 17721</strain>
    </source>
</reference>
<protein>
    <recommendedName>
        <fullName evidence="4">HEAT repeat domain-containing protein</fullName>
    </recommendedName>
</protein>
<evidence type="ECO:0000256" key="1">
    <source>
        <dbReference type="SAM" id="SignalP"/>
    </source>
</evidence>
<evidence type="ECO:0000313" key="3">
    <source>
        <dbReference type="Proteomes" id="UP000525298"/>
    </source>
</evidence>
<feature type="signal peptide" evidence="1">
    <location>
        <begin position="1"/>
        <end position="25"/>
    </location>
</feature>
<organism evidence="2 3">
    <name type="scientific">Desulfosalsimonas propionicica</name>
    <dbReference type="NCBI Taxonomy" id="332175"/>
    <lineage>
        <taxon>Bacteria</taxon>
        <taxon>Pseudomonadati</taxon>
        <taxon>Thermodesulfobacteriota</taxon>
        <taxon>Desulfobacteria</taxon>
        <taxon>Desulfobacterales</taxon>
        <taxon>Desulfosalsimonadaceae</taxon>
        <taxon>Desulfosalsimonas</taxon>
    </lineage>
</organism>
<name>A0A7W0CCJ3_9BACT</name>
<gene>
    <name evidence="2" type="ORF">HNR65_003629</name>
</gene>
<proteinExistence type="predicted"/>
<evidence type="ECO:0008006" key="4">
    <source>
        <dbReference type="Google" id="ProtNLM"/>
    </source>
</evidence>
<dbReference type="EMBL" id="JACDUS010000023">
    <property type="protein sequence ID" value="MBA2883267.1"/>
    <property type="molecule type" value="Genomic_DNA"/>
</dbReference>
<evidence type="ECO:0000313" key="2">
    <source>
        <dbReference type="EMBL" id="MBA2883267.1"/>
    </source>
</evidence>
<feature type="chain" id="PRO_5031281074" description="HEAT repeat domain-containing protein" evidence="1">
    <location>
        <begin position="26"/>
        <end position="550"/>
    </location>
</feature>
<accession>A0A7W0CCJ3</accession>
<keyword evidence="3" id="KW-1185">Reference proteome</keyword>